<evidence type="ECO:0000313" key="1">
    <source>
        <dbReference type="EMBL" id="KZD65935.1"/>
    </source>
</evidence>
<dbReference type="EMBL" id="LJKE01000045">
    <property type="protein sequence ID" value="KZD65935.1"/>
    <property type="molecule type" value="Genomic_DNA"/>
</dbReference>
<reference evidence="1 2" key="1">
    <citation type="submission" date="2015-09" db="EMBL/GenBank/DDBJ databases">
        <title>Bacillus cereus food isolates.</title>
        <authorList>
            <person name="Boekhorst J."/>
        </authorList>
    </citation>
    <scope>NUCLEOTIDE SEQUENCE [LARGE SCALE GENOMIC DNA]</scope>
    <source>
        <strain evidence="1 2">B4088</strain>
    </source>
</reference>
<dbReference type="Proteomes" id="UP000076482">
    <property type="component" value="Unassembled WGS sequence"/>
</dbReference>
<protein>
    <submittedName>
        <fullName evidence="1">Uncharacterized protein</fullName>
    </submittedName>
</protein>
<organism evidence="1 2">
    <name type="scientific">Bacillus cereus</name>
    <dbReference type="NCBI Taxonomy" id="1396"/>
    <lineage>
        <taxon>Bacteria</taxon>
        <taxon>Bacillati</taxon>
        <taxon>Bacillota</taxon>
        <taxon>Bacilli</taxon>
        <taxon>Bacillales</taxon>
        <taxon>Bacillaceae</taxon>
        <taxon>Bacillus</taxon>
        <taxon>Bacillus cereus group</taxon>
    </lineage>
</organism>
<evidence type="ECO:0000313" key="2">
    <source>
        <dbReference type="Proteomes" id="UP000076482"/>
    </source>
</evidence>
<dbReference type="PATRIC" id="fig|1396.535.peg.1723"/>
<sequence length="228" mass="26698">MNAVAIKEEKIEKVSHFDGETALICNSWQFKEASNEQKIEYLKVEFLLGEVTRVFELKNYEYVIFEYLDLKGHVMYQPYVSFEDTSVQYTSLDTALLGAIEFYFRGTNTYGVIACEELLEMKKPLNMKNVRYHSLHIDNQLTESTKDYTVVSTLVLNNYEYIIVQLKKEDGTIWFDSHYYAKSDGIDDVKEFNLTKSWEQAILRLLHLKYQDFSLETGLHCERILGGK</sequence>
<accession>A0A164NWJ6</accession>
<gene>
    <name evidence="1" type="ORF">B4088_2692</name>
</gene>
<name>A0A164NWJ6_BACCE</name>
<dbReference type="AlphaFoldDB" id="A0A164NWJ6"/>
<comment type="caution">
    <text evidence="1">The sequence shown here is derived from an EMBL/GenBank/DDBJ whole genome shotgun (WGS) entry which is preliminary data.</text>
</comment>
<proteinExistence type="predicted"/>